<organism evidence="2 3">
    <name type="scientific">Caballeronia udeis</name>
    <dbReference type="NCBI Taxonomy" id="1232866"/>
    <lineage>
        <taxon>Bacteria</taxon>
        <taxon>Pseudomonadati</taxon>
        <taxon>Pseudomonadota</taxon>
        <taxon>Betaproteobacteria</taxon>
        <taxon>Burkholderiales</taxon>
        <taxon>Burkholderiaceae</taxon>
        <taxon>Caballeronia</taxon>
    </lineage>
</organism>
<dbReference type="AlphaFoldDB" id="A0A158JWB1"/>
<feature type="region of interest" description="Disordered" evidence="1">
    <location>
        <begin position="134"/>
        <end position="211"/>
    </location>
</feature>
<feature type="region of interest" description="Disordered" evidence="1">
    <location>
        <begin position="32"/>
        <end position="98"/>
    </location>
</feature>
<evidence type="ECO:0000313" key="2">
    <source>
        <dbReference type="EMBL" id="SAL73192.1"/>
    </source>
</evidence>
<feature type="compositionally biased region" description="Basic and acidic residues" evidence="1">
    <location>
        <begin position="45"/>
        <end position="73"/>
    </location>
</feature>
<evidence type="ECO:0000313" key="3">
    <source>
        <dbReference type="Proteomes" id="UP000054683"/>
    </source>
</evidence>
<proteinExistence type="predicted"/>
<feature type="region of interest" description="Disordered" evidence="1">
    <location>
        <begin position="1"/>
        <end position="20"/>
    </location>
</feature>
<protein>
    <submittedName>
        <fullName evidence="2">Uncharacterized protein</fullName>
    </submittedName>
</protein>
<dbReference type="EMBL" id="FCOK02000130">
    <property type="protein sequence ID" value="SAL73192.1"/>
    <property type="molecule type" value="Genomic_DNA"/>
</dbReference>
<feature type="compositionally biased region" description="Basic and acidic residues" evidence="1">
    <location>
        <begin position="136"/>
        <end position="156"/>
    </location>
</feature>
<sequence length="211" mass="22797">MRSAAAGEHRTGEDTAKRTLVRTRWRATVAKQDDELRGLARGGRIPREGKNAARRAPSCERSSHHSRQLDVQKGRQSLLVGVSRKASAESPKGRDPLGARCAARYASGARHSGFRATPGNVPRFSVLGVAVFSHPGADDRHDSDPVKCTDEKKAQPDQRSACARSYPAERQRFMRRPSAHGYPSPADVDAAPCPCGPSSESPADGRLPRGQ</sequence>
<evidence type="ECO:0000256" key="1">
    <source>
        <dbReference type="SAM" id="MobiDB-lite"/>
    </source>
</evidence>
<feature type="compositionally biased region" description="Basic and acidic residues" evidence="1">
    <location>
        <begin position="7"/>
        <end position="17"/>
    </location>
</feature>
<accession>A0A158JWB1</accession>
<name>A0A158JWB1_9BURK</name>
<reference evidence="2 3" key="1">
    <citation type="submission" date="2016-01" db="EMBL/GenBank/DDBJ databases">
        <authorList>
            <person name="Oliw E.H."/>
        </authorList>
    </citation>
    <scope>NUCLEOTIDE SEQUENCE [LARGE SCALE GENOMIC DNA]</scope>
    <source>
        <strain evidence="2">LMG 27134</strain>
    </source>
</reference>
<dbReference type="Proteomes" id="UP000054683">
    <property type="component" value="Unassembled WGS sequence"/>
</dbReference>
<gene>
    <name evidence="2" type="ORF">AWB69_08945</name>
</gene>